<dbReference type="InterPro" id="IPR036856">
    <property type="entry name" value="Ald_Oxase/Xan_DH_a/b_sf"/>
</dbReference>
<gene>
    <name evidence="4" type="ORF">Atai01_47430</name>
</gene>
<keyword evidence="5" id="KW-1185">Reference proteome</keyword>
<dbReference type="InterPro" id="IPR000674">
    <property type="entry name" value="Ald_Oxase/Xan_DH_a/b"/>
</dbReference>
<evidence type="ECO:0000259" key="3">
    <source>
        <dbReference type="SMART" id="SM01008"/>
    </source>
</evidence>
<dbReference type="SMART" id="SM01008">
    <property type="entry name" value="Ald_Xan_dh_C"/>
    <property type="match status" value="1"/>
</dbReference>
<dbReference type="Gene3D" id="3.90.1170.50">
    <property type="entry name" value="Aldehyde oxidase/xanthine dehydrogenase, a/b hammerhead"/>
    <property type="match status" value="1"/>
</dbReference>
<evidence type="ECO:0000256" key="1">
    <source>
        <dbReference type="ARBA" id="ARBA00022505"/>
    </source>
</evidence>
<evidence type="ECO:0000313" key="5">
    <source>
        <dbReference type="Proteomes" id="UP001165136"/>
    </source>
</evidence>
<accession>A0A9W6VI81</accession>
<dbReference type="RefSeq" id="WP_285488221.1">
    <property type="nucleotide sequence ID" value="NZ_BSTI01000010.1"/>
</dbReference>
<dbReference type="Pfam" id="PF02738">
    <property type="entry name" value="MoCoBD_1"/>
    <property type="match status" value="1"/>
</dbReference>
<dbReference type="SUPFAM" id="SSF56003">
    <property type="entry name" value="Molybdenum cofactor-binding domain"/>
    <property type="match status" value="1"/>
</dbReference>
<feature type="domain" description="Aldehyde oxidase/xanthine dehydrogenase a/b hammerhead" evidence="3">
    <location>
        <begin position="25"/>
        <end position="147"/>
    </location>
</feature>
<dbReference type="SUPFAM" id="SSF54665">
    <property type="entry name" value="CO dehydrogenase molybdoprotein N-domain-like"/>
    <property type="match status" value="1"/>
</dbReference>
<protein>
    <submittedName>
        <fullName evidence="4">Carbon monoxide dehydrogenase</fullName>
    </submittedName>
</protein>
<dbReference type="AlphaFoldDB" id="A0A9W6VI81"/>
<name>A0A9W6VI81_9PSEU</name>
<dbReference type="GO" id="GO:0016491">
    <property type="term" value="F:oxidoreductase activity"/>
    <property type="evidence" value="ECO:0007669"/>
    <property type="project" value="UniProtKB-KW"/>
</dbReference>
<reference evidence="4" key="1">
    <citation type="submission" date="2023-03" db="EMBL/GenBank/DDBJ databases">
        <title>Amycolatopsis taiwanensis NBRC 103393.</title>
        <authorList>
            <person name="Ichikawa N."/>
            <person name="Sato H."/>
            <person name="Tonouchi N."/>
        </authorList>
    </citation>
    <scope>NUCLEOTIDE SEQUENCE</scope>
    <source>
        <strain evidence="4">NBRC 103393</strain>
    </source>
</reference>
<dbReference type="GO" id="GO:0005506">
    <property type="term" value="F:iron ion binding"/>
    <property type="evidence" value="ECO:0007669"/>
    <property type="project" value="InterPro"/>
</dbReference>
<dbReference type="EMBL" id="BSTI01000010">
    <property type="protein sequence ID" value="GLY68124.1"/>
    <property type="molecule type" value="Genomic_DNA"/>
</dbReference>
<dbReference type="InterPro" id="IPR037165">
    <property type="entry name" value="AldOxase/xan_DH_Mopterin-bd_sf"/>
</dbReference>
<dbReference type="InterPro" id="IPR046867">
    <property type="entry name" value="AldOxase/xan_DH_MoCoBD2"/>
</dbReference>
<dbReference type="Pfam" id="PF20256">
    <property type="entry name" value="MoCoBD_2"/>
    <property type="match status" value="1"/>
</dbReference>
<dbReference type="Pfam" id="PF01315">
    <property type="entry name" value="Ald_Xan_dh_C"/>
    <property type="match status" value="1"/>
</dbReference>
<proteinExistence type="predicted"/>
<evidence type="ECO:0000313" key="4">
    <source>
        <dbReference type="EMBL" id="GLY68124.1"/>
    </source>
</evidence>
<dbReference type="InterPro" id="IPR008274">
    <property type="entry name" value="AldOxase/xan_DH_MoCoBD1"/>
</dbReference>
<evidence type="ECO:0000256" key="2">
    <source>
        <dbReference type="ARBA" id="ARBA00023002"/>
    </source>
</evidence>
<keyword evidence="2" id="KW-0560">Oxidoreductase</keyword>
<sequence length="776" mass="81449">MAERSGSGRPVGSPVLRREDDRLLDGRGAFLADRAHGALHVVFVRSEVAHGDVLTVETEAAQRVPGVVAVLTASDLALAAGHIAPLHSPDPVFSAATAFTMADQFLDVMARERVHYVGQIVAAIVAVDRYVGEDAAELVEVGYERRPAVVEPEAALAPGAAVLHPHLDGNEAASIEFSFGEPEKLRAGAAVTVTDTYRIGRHGAVPLECRGVLARVDALGGSLDVWTSTQIPHMVRRGICEATGWPAGDVRVHVPDVGGGFGTKANVYPEEILIPAMAKLLGRDLVWIEDRQEHLTAAAQGRDQVHRCSLSVDAEGRILALEDDFLVNTGAGSLWVAGIVANTAIHLLGPYRLPAAHIHGRAVFTNKSTVAQYRGAGRPEASFVLERSLDAAARELGFTPVEIRRRNLLTAEDMPYGRPIPYRDGVPIRYDGGDYRRCLDEAVDMLPESAVDEVRREHPELLIGHGVGCYIEATGRGPYEAARLEVAQDGRIEVMTGAASAGQGHETAFAQVAADRLDIEMDAVSVLRTDTATLPHGVGSFASRSAVLAGNAIVTVADELVEAGRRRFADAYGCDAAGIFYCAGVFTAPDGRTATWADLAKLTAPGQPLEGSPALQAAGTYRCETVTWTMGVHAVIVGVHPGSGVVRVLRYAVAHEGGVEINPLIVDGQVLGGVAQGIGGALYEEFCYSDEGEPTSTTFAAYGLPGTCEVPEVRVRHLGVATANPLGVRGAGESGTIAAGPAIAAAVDDAVGTRIVATPIAPRVVRAAVAGEEGAA</sequence>
<organism evidence="4 5">
    <name type="scientific">Amycolatopsis taiwanensis</name>
    <dbReference type="NCBI Taxonomy" id="342230"/>
    <lineage>
        <taxon>Bacteria</taxon>
        <taxon>Bacillati</taxon>
        <taxon>Actinomycetota</taxon>
        <taxon>Actinomycetes</taxon>
        <taxon>Pseudonocardiales</taxon>
        <taxon>Pseudonocardiaceae</taxon>
        <taxon>Amycolatopsis</taxon>
    </lineage>
</organism>
<dbReference type="PANTHER" id="PTHR11908:SF132">
    <property type="entry name" value="ALDEHYDE OXIDASE 1-RELATED"/>
    <property type="match status" value="1"/>
</dbReference>
<dbReference type="Proteomes" id="UP001165136">
    <property type="component" value="Unassembled WGS sequence"/>
</dbReference>
<keyword evidence="1" id="KW-0500">Molybdenum</keyword>
<dbReference type="Gene3D" id="3.30.365.10">
    <property type="entry name" value="Aldehyde oxidase/xanthine dehydrogenase, molybdopterin binding domain"/>
    <property type="match status" value="4"/>
</dbReference>
<comment type="caution">
    <text evidence="4">The sequence shown here is derived from an EMBL/GenBank/DDBJ whole genome shotgun (WGS) entry which is preliminary data.</text>
</comment>
<dbReference type="InterPro" id="IPR016208">
    <property type="entry name" value="Ald_Oxase/xanthine_DH-like"/>
</dbReference>
<dbReference type="PANTHER" id="PTHR11908">
    <property type="entry name" value="XANTHINE DEHYDROGENASE"/>
    <property type="match status" value="1"/>
</dbReference>